<protein>
    <submittedName>
        <fullName evidence="3">Peptidase M16 domain protein</fullName>
    </submittedName>
</protein>
<evidence type="ECO:0000259" key="2">
    <source>
        <dbReference type="Pfam" id="PF05193"/>
    </source>
</evidence>
<dbReference type="PANTHER" id="PTHR11851:SF224">
    <property type="entry name" value="PROCESSING PROTEASE"/>
    <property type="match status" value="1"/>
</dbReference>
<proteinExistence type="predicted"/>
<dbReference type="eggNOG" id="COG0612">
    <property type="taxonomic scope" value="Bacteria"/>
</dbReference>
<dbReference type="RefSeq" id="WP_012274665.1">
    <property type="nucleotide sequence ID" value="NC_010322.1"/>
</dbReference>
<dbReference type="InterPro" id="IPR011249">
    <property type="entry name" value="Metalloenz_LuxS/M16"/>
</dbReference>
<dbReference type="Proteomes" id="UP000002157">
    <property type="component" value="Chromosome"/>
</dbReference>
<dbReference type="KEGG" id="ppg:PputGB1_5166"/>
<dbReference type="InterPro" id="IPR050361">
    <property type="entry name" value="MPP/UQCRC_Complex"/>
</dbReference>
<dbReference type="SUPFAM" id="SSF63411">
    <property type="entry name" value="LuxS/MPP-like metallohydrolase"/>
    <property type="match status" value="2"/>
</dbReference>
<gene>
    <name evidence="3" type="ordered locus">PputGB1_5166</name>
</gene>
<organism evidence="3 4">
    <name type="scientific">Pseudomonas putida (strain GB-1)</name>
    <dbReference type="NCBI Taxonomy" id="76869"/>
    <lineage>
        <taxon>Bacteria</taxon>
        <taxon>Pseudomonadati</taxon>
        <taxon>Pseudomonadota</taxon>
        <taxon>Gammaproteobacteria</taxon>
        <taxon>Pseudomonadales</taxon>
        <taxon>Pseudomonadaceae</taxon>
        <taxon>Pseudomonas</taxon>
    </lineage>
</organism>
<dbReference type="AlphaFoldDB" id="B0KN70"/>
<feature type="domain" description="Peptidase M16 C-terminal" evidence="2">
    <location>
        <begin position="206"/>
        <end position="378"/>
    </location>
</feature>
<dbReference type="EMBL" id="CP000926">
    <property type="protein sequence ID" value="ABZ01051.1"/>
    <property type="molecule type" value="Genomic_DNA"/>
</dbReference>
<dbReference type="Pfam" id="PF00675">
    <property type="entry name" value="Peptidase_M16"/>
    <property type="match status" value="1"/>
</dbReference>
<reference evidence="3 4" key="1">
    <citation type="submission" date="2008-01" db="EMBL/GenBank/DDBJ databases">
        <title>Complete sequence of Pseudomonas putida GB-1.</title>
        <authorList>
            <consortium name="US DOE Joint Genome Institute"/>
            <person name="Copeland A."/>
            <person name="Lucas S."/>
            <person name="Lapidus A."/>
            <person name="Barry K."/>
            <person name="Glavina del Rio T."/>
            <person name="Dalin E."/>
            <person name="Tice H."/>
            <person name="Pitluck S."/>
            <person name="Bruce D."/>
            <person name="Goodwin L."/>
            <person name="Chertkov O."/>
            <person name="Brettin T."/>
            <person name="Detter J.C."/>
            <person name="Han C."/>
            <person name="Kuske C.R."/>
            <person name="Schmutz J."/>
            <person name="Larimer F."/>
            <person name="Land M."/>
            <person name="Hauser L."/>
            <person name="Kyrpides N."/>
            <person name="Kim E."/>
            <person name="McCarthy J.K."/>
            <person name="Richardson P."/>
        </authorList>
    </citation>
    <scope>NUCLEOTIDE SEQUENCE [LARGE SCALE GENOMIC DNA]</scope>
    <source>
        <strain evidence="3 4">GB-1</strain>
    </source>
</reference>
<evidence type="ECO:0000313" key="3">
    <source>
        <dbReference type="EMBL" id="ABZ01051.1"/>
    </source>
</evidence>
<evidence type="ECO:0000259" key="1">
    <source>
        <dbReference type="Pfam" id="PF00675"/>
    </source>
</evidence>
<sequence length="457" mass="49509">MNNPDAGAQQLAAANSIPGNLVSAQELDLEQFESLQTPVHAWTTEGGAGVKFVEARGLPIVDIILRFKAGTAQDTVQPGLAALTLYMLDEGSQHFTATEQADQLERLGAIVDKQVRLEHATLSLRSLSASALLEPALELLIDLVACPTFPPSALENMKQQLILNNATRERQPSFRMISEAYRHLFHSHPYGNPLGSTREGIEGIAPADLKRFHQRGYCASNLEMVVVGDLSLAHAQAISQRISQALPQGWSATELPIVPPATRATINVEQSGTSSAVLLALPMNVPANDPEYPALVLASEVLGAGIESRLMRELRQRRGLTYGIATDVKPMSAGGLFTITWEIAPMYVESSARLVEAVLSDFIEQGPTQAELQLARIKLAGQLLRAVAQNESMAALLTVITDQRQPADHLDTYVERLRALTPADVCAVMRRRLHLAEKVLVSVGPSADQQPLPDLDQ</sequence>
<dbReference type="Pfam" id="PF05193">
    <property type="entry name" value="Peptidase_M16_C"/>
    <property type="match status" value="1"/>
</dbReference>
<accession>B0KN70</accession>
<dbReference type="InterPro" id="IPR011765">
    <property type="entry name" value="Pept_M16_N"/>
</dbReference>
<dbReference type="GO" id="GO:0046872">
    <property type="term" value="F:metal ion binding"/>
    <property type="evidence" value="ECO:0007669"/>
    <property type="project" value="InterPro"/>
</dbReference>
<dbReference type="Gene3D" id="3.30.830.10">
    <property type="entry name" value="Metalloenzyme, LuxS/M16 peptidase-like"/>
    <property type="match status" value="2"/>
</dbReference>
<dbReference type="HOGENOM" id="CLU_009902_6_0_6"/>
<name>B0KN70_PSEPG</name>
<evidence type="ECO:0000313" key="4">
    <source>
        <dbReference type="Proteomes" id="UP000002157"/>
    </source>
</evidence>
<dbReference type="PANTHER" id="PTHR11851">
    <property type="entry name" value="METALLOPROTEASE"/>
    <property type="match status" value="1"/>
</dbReference>
<feature type="domain" description="Peptidase M16 N-terminal" evidence="1">
    <location>
        <begin position="61"/>
        <end position="195"/>
    </location>
</feature>
<dbReference type="InterPro" id="IPR007863">
    <property type="entry name" value="Peptidase_M16_C"/>
</dbReference>